<evidence type="ECO:0000313" key="24">
    <source>
        <dbReference type="Proteomes" id="UP001159405"/>
    </source>
</evidence>
<organism evidence="23 24">
    <name type="scientific">Porites lobata</name>
    <dbReference type="NCBI Taxonomy" id="104759"/>
    <lineage>
        <taxon>Eukaryota</taxon>
        <taxon>Metazoa</taxon>
        <taxon>Cnidaria</taxon>
        <taxon>Anthozoa</taxon>
        <taxon>Hexacorallia</taxon>
        <taxon>Scleractinia</taxon>
        <taxon>Fungiina</taxon>
        <taxon>Poritidae</taxon>
        <taxon>Porites</taxon>
    </lineage>
</organism>
<evidence type="ECO:0000313" key="23">
    <source>
        <dbReference type="EMBL" id="CAH3125840.1"/>
    </source>
</evidence>
<evidence type="ECO:0000256" key="10">
    <source>
        <dbReference type="ARBA" id="ARBA00022807"/>
    </source>
</evidence>
<dbReference type="CDD" id="cd07036">
    <property type="entry name" value="TPP_PYR_E1-PDHc-beta_like"/>
    <property type="match status" value="1"/>
</dbReference>
<evidence type="ECO:0000256" key="13">
    <source>
        <dbReference type="ARBA" id="ARBA00023180"/>
    </source>
</evidence>
<dbReference type="PROSITE" id="PS00139">
    <property type="entry name" value="THIOL_PROTEASE_CYS"/>
    <property type="match status" value="3"/>
</dbReference>
<dbReference type="EC" id="3.4.14.1" evidence="6"/>
<evidence type="ECO:0000256" key="6">
    <source>
        <dbReference type="ARBA" id="ARBA00012059"/>
    </source>
</evidence>
<feature type="transmembrane region" description="Helical" evidence="20">
    <location>
        <begin position="2028"/>
        <end position="2047"/>
    </location>
</feature>
<accession>A0ABN8NXD8</accession>
<comment type="caution">
    <text evidence="23">The sequence shown here is derived from an EMBL/GenBank/DDBJ whole genome shotgun (WGS) entry which is preliminary data.</text>
</comment>
<dbReference type="SMART" id="SM00861">
    <property type="entry name" value="Transket_pyr"/>
    <property type="match status" value="1"/>
</dbReference>
<proteinExistence type="inferred from homology"/>
<name>A0ABN8NXD8_9CNID</name>
<evidence type="ECO:0000256" key="5">
    <source>
        <dbReference type="ARBA" id="ARBA00011610"/>
    </source>
</evidence>
<feature type="domain" description="Peptidase C1A papain C-terminal" evidence="21">
    <location>
        <begin position="2691"/>
        <end position="2917"/>
    </location>
</feature>
<evidence type="ECO:0000256" key="4">
    <source>
        <dbReference type="ARBA" id="ARBA00008455"/>
    </source>
</evidence>
<evidence type="ECO:0000256" key="19">
    <source>
        <dbReference type="ARBA" id="ARBA00045556"/>
    </source>
</evidence>
<protein>
    <recommendedName>
        <fullName evidence="7">Dipeptidyl peptidase 1</fullName>
        <ecNumber evidence="6">3.4.14.1</ecNumber>
    </recommendedName>
    <alternativeName>
        <fullName evidence="16">Cathepsin C</fullName>
    </alternativeName>
    <alternativeName>
        <fullName evidence="15">Cathepsin J</fullName>
    </alternativeName>
    <alternativeName>
        <fullName evidence="18">Dipeptidyl peptidase I</fullName>
    </alternativeName>
    <alternativeName>
        <fullName evidence="17">Dipeptidyl transferase</fullName>
    </alternativeName>
</protein>
<dbReference type="Pfam" id="PF00112">
    <property type="entry name" value="Peptidase_C1"/>
    <property type="match status" value="7"/>
</dbReference>
<dbReference type="PROSITE" id="PS00639">
    <property type="entry name" value="THIOL_PROTEASE_HIS"/>
    <property type="match status" value="7"/>
</dbReference>
<gene>
    <name evidence="23" type="ORF">PLOB_00032032</name>
</gene>
<dbReference type="SUPFAM" id="SSF54001">
    <property type="entry name" value="Cysteine proteinases"/>
    <property type="match status" value="7"/>
</dbReference>
<dbReference type="PRINTS" id="PR00705">
    <property type="entry name" value="PAPAIN"/>
</dbReference>
<dbReference type="InterPro" id="IPR005475">
    <property type="entry name" value="Transketolase-like_Pyr-bd"/>
</dbReference>
<dbReference type="InterPro" id="IPR039412">
    <property type="entry name" value="CatC"/>
</dbReference>
<dbReference type="SUPFAM" id="SSF52922">
    <property type="entry name" value="TK C-terminal domain-like"/>
    <property type="match status" value="1"/>
</dbReference>
<evidence type="ECO:0000256" key="14">
    <source>
        <dbReference type="ARBA" id="ARBA00023214"/>
    </source>
</evidence>
<comment type="cofactor">
    <cofactor evidence="2">
        <name>chloride</name>
        <dbReference type="ChEBI" id="CHEBI:17996"/>
    </cofactor>
</comment>
<feature type="domain" description="Peptidase C1A papain C-terminal" evidence="21">
    <location>
        <begin position="1178"/>
        <end position="1403"/>
    </location>
</feature>
<keyword evidence="14" id="KW-0868">Chloride</keyword>
<comment type="function">
    <text evidence="19">Thiol protease. Has dipeptidylpeptidase activity. Active against a broad range of dipeptide substrates composed of both polar and hydrophobic amino acids. Proline cannot occupy the P1 position and arginine cannot occupy the P2 position of the substrate. Can act as both an exopeptidase and endopeptidase. Activates serine proteases such as elastase, cathepsin G and granzymes A and B.</text>
</comment>
<evidence type="ECO:0000256" key="15">
    <source>
        <dbReference type="ARBA" id="ARBA00029762"/>
    </source>
</evidence>
<feature type="domain" description="Peptidase C1A papain C-terminal" evidence="21">
    <location>
        <begin position="1652"/>
        <end position="1880"/>
    </location>
</feature>
<feature type="domain" description="Peptidase C1A papain C-terminal" evidence="21">
    <location>
        <begin position="3148"/>
        <end position="3374"/>
    </location>
</feature>
<feature type="transmembrane region" description="Helical" evidence="20">
    <location>
        <begin position="2002"/>
        <end position="2021"/>
    </location>
</feature>
<dbReference type="PROSITE" id="PS00640">
    <property type="entry name" value="THIOL_PROTEASE_ASN"/>
    <property type="match status" value="7"/>
</dbReference>
<feature type="domain" description="Peptidase C1A papain C-terminal" evidence="21">
    <location>
        <begin position="3605"/>
        <end position="3831"/>
    </location>
</feature>
<dbReference type="NCBIfam" id="NF006667">
    <property type="entry name" value="PRK09212.1"/>
    <property type="match status" value="1"/>
</dbReference>
<dbReference type="CDD" id="cd02621">
    <property type="entry name" value="Peptidase_C1A_CathepsinC"/>
    <property type="match status" value="2"/>
</dbReference>
<keyword evidence="11" id="KW-0865">Zymogen</keyword>
<dbReference type="Gene3D" id="3.90.70.10">
    <property type="entry name" value="Cysteine proteinases"/>
    <property type="match status" value="7"/>
</dbReference>
<keyword evidence="8" id="KW-0645">Protease</keyword>
<dbReference type="SUPFAM" id="SSF75001">
    <property type="entry name" value="Dipeptidyl peptidase I (cathepsin C), exclusion domain"/>
    <property type="match status" value="7"/>
</dbReference>
<dbReference type="Proteomes" id="UP001159405">
    <property type="component" value="Unassembled WGS sequence"/>
</dbReference>
<sequence length="3836" mass="432302">MALCSNFLRISSKGALAKICRNAFGTTPRVAATMTVRDALNSAMEEEIKRDERVFLLGEEVAMYDGAYKVSRGLWQKFGDKRIVDTPISEMGFAGIAVGAAMAGLRPICEFMTFNFAMQAIDQVINSAAKTFYMSAGQVPVPIVFRGPNGAAAGVAAQHSQCYAAWYGHCPGLKVVSPFSAEDAKGLLKSAVRDSDPVVVLENEVMYGAQFEMSEEAMSPDFLIPIGKAKIERPGNHITLVAHSKSVQLALDAAKQLEAEGVDCEVVNLRTIRPMDTECIENSVKKTNHLITIEGGWPHFGVGAEIAASILEGEAFDYLDAPIFRVTGADIPMPYAHLLETNSVPQLSDYIDLVPRKMMAFSLLGVLLVLFSFCTKISADTPANCTYEEVRGSWLFSVGEGGHDNTIDCSKEFKAVSELRVDLLFPDIAMDENGNLGFWTMIYNQGFEVVINDKKYFAFSAYKQSGSAVTSLCDQTLNGWSHDVAKYKPGNWACYKGKKISGIPLPKKQKLKPFSSLRNGKYIPNHEFVDQINSVQSSWKAGVYEEYNGMTVEQLMHRAGGPKKFDFPKSSKLTEEHLAELKALPEEFDWRNVGGRDYVSPVRNQGGCGSCYAFGTLGMFEARVRVLSNGTKTPVFSTQDIVSCSEYSQGCEGGFPYLISKYAEDFGLVDESCFPYEGRDMPCQEKKCQRQFGTGYHYVGGFYGACNEALMRAELVKNGPVAVSFEVYGDFLNYKSGIYHHTGLEDKFNPFEITNHAVVAVGYGADKKTGEKFWIVKNSWGEDWGEEGYFRIRRGTDECSIESIARFRGECFRVYTVIATAAFPPSTVLYFLVYTLRREMFKLYGSSGRSQFNTKDLLANFSCRDPLSELCLLVLTESKDRDWEVSLEINFFRPFGPQLGLKIREGARLPWIRHTKMVYLLLLYRRGFTPVSPVLPKWERMMFSFLCGVLLVLFSFCTKISADTPANCMYEEIRGSWLFSVGQGGHDNTIDCSKEFSVVSELRVDLLFPDIAVDENVNKGFWTMIYNQGFEVVINDKKYFAFSAYKQSGSVVTSLCDQTLNGWSHDVGKYKPGNWVATRVQMCFVILLSLGKKVSDISLAKQQKLKPLSAQRNRKFSPNHEFVDQINSVQSSWKAGVYEEYNGMTVQQLMRRAGGPKMFDFPKTSKVTEEQLVELKALPEEFDWRNVGGRDYVSPVRYQGTCGSCYAFSTLGMFEARVRILSNGTKTPLFSTQDVVSCSEYSQGCEGGFPYLISKYAEDFGLVDESCFPYEGRDMPCQEKKCQRQFGTGYHYVGGFYGACNEALMRAELVKNGPIVVAFEVYSDFKYYRSGIYHHTGLEDRSNPFEITNHAVLAVGYGADKKTGEKFWIVKNSWGEDWGEDGYFLIRRGTDECSIESVAVSAEPKAYVTAPITCKSLDLALKKERMMFSFLCGVFLVLFSFCNKISADTPANCMYEEIRGSWLFLVGQGGHDNTIDCSKEFSVVSELRVDLLFPDIAIDENGNKGFWTMIYNQGFEVVINEKKYFAFSAYKQSGLVVTSLCDQTLNGWSHDVAKYKPGNWACYKGKKVSDMPLPKQQKLKPLSALGNREFIPNHEFVDQINSVQSSWKAGVYEEYNGMTVEQLMRRAGGPKMFDFPKTRFVTEEQLVELKALPEEFDWRNVGGRDYVSPVRYQGTCASCYAFSTLAMFEARVRILSNGTKTPVFSTQDVVSCSEYSQGCEGGFTYLISKYAEDFGLVDGSCFPYEGRDMPCQEKRCPARQFGTGYHYVGGFYGACNEALMRAELVKNGPIVVAFEVYSDFKYYRSGIYHHTGRKHWFFIETFEITNHAVLAVGYGADKKTGEKFWIVKNSWGEDWGEDGYFPIRRGTDECSIESVAVRQIKPPTPVLQPIHFSCDENPCIKDHICTGILPLRIMKRRRLSYFLIFIPKWQTSRANVMSSLKTWNKLPSSRAFSAAEKWTVRITEVAGWLYFSSKTETCDAKNYRDKYKVSLINRNSFILPRIQHIVVLLVLRTVFAAYLALKKDRMMFSFVCGVLLVLFSFCTKISADTPASCMYEEIRGSWLFSVGQGGHDNTIDCSKEFSVVSELRVDLLFPDIAMDENGNKGFWTMIYNQGFEVVINDKKYFAFSAYKQSGLVVTSLCDQTLNGWSHDVAKYKPGNWACYNGKKVSDMPLPKQQKLKPLSALRNREFIPNHEFVDQINSVQSSWKAGVYEEYNGMTVEQLMRRAGGPKMFDFPKTSKVTEEQLVELKALPEEFDWRNVGGRDYVSPVRYQGTCGSCFAFSTLGMFEARVRILSNGTKTPVFSTQDIVSCSEYSQGCEGGFPYLISKYAEDFGLVDESCFPYEGRDMPCQEKSCPARQFGTGYHYVGGFYGACNEALMRAELVKNGPIVVAFEVYSDFRYYRSGIYHHTGLEDRLNPFEITNHGVLAVGYGADKKTGEKFWIVKNSWGEDWGEDGYFLIRRGTDECSIESMAIDFEKIGTNTNADTPANCMYEEIRGSWLLLVGQGGHDNTIDCSKEFSVVSELGIDLLFPDIAMDENGNKGFWTMIYNQGFEVVINDKKYFAFSAYKQSGLVVTSLCDQTLNGWSHDVAKYKPGNWACYKGKKVSDMPLPKQQKLKPLSALRNREFIPNHEFVDQINSVQSSWKAGVYEEYNGMTVEQLMRRAGGPKMFDFPKTSKVTEEQLVELKALPEEFDWRNVGGRDYVSPVRYQGTCGSCFAFSTLGMFEARVRILSNGTKTPVFSTQDVVSCSEYSQGCEGGFPYLISKYAEDFGLVDESCFPYEGRDMPCQEKSCPARQFGTGYHYVGGFYGACNEALMRAELVKNGPIVVAFEVYSDFRYYRSGIYHHTGLEDRLNPFEITNHAVLAVGYGADKKTGEKFWIVKNSWGEDWGEDGYFLIRRGTDECSIESMAVSAEPKERMMFSFLFGVLLVLFSFCTKISADTPANCMYEEIRGSWLLLVGQGGHDNTIDCSKEFSVVSELRVDLLFPDIAMDENGNKGFWTMIYNQGFEVVINDKKYFAFSAYKQSGLVVTSLCDQTLNGWSHDVAKYKPGNWACYKGKKVSDMPLPKQQKLKPLSALRNREFIPNHEFVDQINSVQSSWKAGVYEEYNGMTVEQLMRRAGGPKMFDFPKTSKVTEEQLVELKALPEEFDWRNVGGRDYVSPVRYQGTCGSCFAFSTLGMFEARVRILSNGTKTPVFSTQDVVSCSEYSQGCEGGFPYLISKYAEDFGLVDESCFPYEGRDMPCQEKSCPARQFGTGYHYVGGFYGACNEALMRAELVKNGPIVVAFEVYSDFRYYRSGIYHHTGLEDRLNPFEITNHGVLAVGYGADKKTGEKFWIVKNSWGEDWGEDGYFLIRRGTDECSIESMAVSAEPKERMMFSFLCVVLLVLFSFCTKISADTPASCMYEEIRGSWLFSVGQGGHDNTIDCSKEFSVVSELRVDLLFPDIAMDENDNKGFWTMIYNQGFEVVINDKKYFAFSAYKQSGLVVTSLCDQTLNGWSHDVAKYKPGNWACYKGKKVSDIPLPKKQKLKPLSALRTRKFIPNLEFVDQINNVQSSWKAGVYEEYNGMTVKQLMGRAGGRKKFDSPKTSKVTEEQLVELKALPEEFDWRNVGGRDYVSPVRYQGDCGSCYAFCTLGMFEARVRILSNGTKTPVFSTQDIVSCSEYSQGCEGGFPYLISKYAEDFGLVDESCFPYEGRDMPCQEKKCPARQFGTGYHYVGGFYGACNEALMRAELVKNGPIVVSFEVYNDMWQYRSGIYHHTGLKDRVNPFEIIGHSVLAVGYGADKKTGEKFWIAKNSWGEDWGEDGYFRIRRGTDECSIESIAVSAEPVLNR</sequence>
<dbReference type="EMBL" id="CALNXK010000041">
    <property type="protein sequence ID" value="CAH3125840.1"/>
    <property type="molecule type" value="Genomic_DNA"/>
</dbReference>
<keyword evidence="20" id="KW-0472">Membrane</keyword>
<keyword evidence="24" id="KW-1185">Reference proteome</keyword>
<dbReference type="InterPro" id="IPR038765">
    <property type="entry name" value="Papain-like_cys_pep_sf"/>
</dbReference>
<keyword evidence="12" id="KW-1015">Disulfide bond</keyword>
<comment type="cofactor">
    <cofactor evidence="3">
        <name>thiamine diphosphate</name>
        <dbReference type="ChEBI" id="CHEBI:58937"/>
    </cofactor>
</comment>
<reference evidence="23 24" key="1">
    <citation type="submission" date="2022-05" db="EMBL/GenBank/DDBJ databases">
        <authorList>
            <consortium name="Genoscope - CEA"/>
            <person name="William W."/>
        </authorList>
    </citation>
    <scope>NUCLEOTIDE SEQUENCE [LARGE SCALE GENOMIC DNA]</scope>
</reference>
<evidence type="ECO:0000256" key="7">
    <source>
        <dbReference type="ARBA" id="ARBA00014709"/>
    </source>
</evidence>
<dbReference type="Gene3D" id="3.40.50.970">
    <property type="match status" value="1"/>
</dbReference>
<dbReference type="InterPro" id="IPR014882">
    <property type="entry name" value="CathepsinC_exc"/>
</dbReference>
<evidence type="ECO:0000256" key="3">
    <source>
        <dbReference type="ARBA" id="ARBA00001964"/>
    </source>
</evidence>
<comment type="catalytic activity">
    <reaction evidence="1">
        <text>Release of an N-terminal dipeptide, Xaa-Yaa-|-Zaa-, except when Xaa is Arg or Lys, or Yaa or Zaa is Pro.</text>
        <dbReference type="EC" id="3.4.14.1"/>
    </reaction>
</comment>
<dbReference type="InterPro" id="IPR000668">
    <property type="entry name" value="Peptidase_C1A_C"/>
</dbReference>
<evidence type="ECO:0000256" key="9">
    <source>
        <dbReference type="ARBA" id="ARBA00022801"/>
    </source>
</evidence>
<keyword evidence="9" id="KW-0378">Hydrolase</keyword>
<evidence type="ECO:0000256" key="11">
    <source>
        <dbReference type="ARBA" id="ARBA00023145"/>
    </source>
</evidence>
<keyword evidence="20" id="KW-0812">Transmembrane</keyword>
<dbReference type="InterPro" id="IPR009014">
    <property type="entry name" value="Transketo_C/PFOR_II"/>
</dbReference>
<comment type="subunit">
    <text evidence="5">Tetramer of heterotrimers consisting of exclusion domain, heavy- and light chains.</text>
</comment>
<feature type="domain" description="Transketolase-like pyrimidine-binding" evidence="22">
    <location>
        <begin position="34"/>
        <end position="209"/>
    </location>
</feature>
<dbReference type="Pfam" id="PF02779">
    <property type="entry name" value="Transket_pyr"/>
    <property type="match status" value="1"/>
</dbReference>
<evidence type="ECO:0000256" key="8">
    <source>
        <dbReference type="ARBA" id="ARBA00022670"/>
    </source>
</evidence>
<dbReference type="SMART" id="SM00645">
    <property type="entry name" value="Pept_C1"/>
    <property type="match status" value="7"/>
</dbReference>
<dbReference type="SUPFAM" id="SSF52518">
    <property type="entry name" value="Thiamin diphosphate-binding fold (THDP-binding)"/>
    <property type="match status" value="1"/>
</dbReference>
<keyword evidence="20" id="KW-1133">Transmembrane helix</keyword>
<keyword evidence="10" id="KW-0788">Thiol protease</keyword>
<feature type="domain" description="Peptidase C1A papain C-terminal" evidence="21">
    <location>
        <begin position="2252"/>
        <end position="2478"/>
    </location>
</feature>
<feature type="domain" description="Peptidase C1A papain C-terminal" evidence="21">
    <location>
        <begin position="584"/>
        <end position="809"/>
    </location>
</feature>
<dbReference type="InterPro" id="IPR000169">
    <property type="entry name" value="Pept_cys_AS"/>
</dbReference>
<dbReference type="InterPro" id="IPR029061">
    <property type="entry name" value="THDP-binding"/>
</dbReference>
<dbReference type="Gene3D" id="3.40.50.920">
    <property type="match status" value="1"/>
</dbReference>
<evidence type="ECO:0000256" key="20">
    <source>
        <dbReference type="SAM" id="Phobius"/>
    </source>
</evidence>
<comment type="similarity">
    <text evidence="4">Belongs to the peptidase C1 family.</text>
</comment>
<evidence type="ECO:0000256" key="18">
    <source>
        <dbReference type="ARBA" id="ARBA00032961"/>
    </source>
</evidence>
<dbReference type="InterPro" id="IPR036496">
    <property type="entry name" value="CathepsinC_exc_dom_sf"/>
</dbReference>
<dbReference type="InterPro" id="IPR033248">
    <property type="entry name" value="Transketolase_C"/>
</dbReference>
<dbReference type="NCBIfam" id="NF008854">
    <property type="entry name" value="PRK11892.1"/>
    <property type="match status" value="1"/>
</dbReference>
<dbReference type="InterPro" id="IPR025661">
    <property type="entry name" value="Pept_asp_AS"/>
</dbReference>
<evidence type="ECO:0000259" key="22">
    <source>
        <dbReference type="SMART" id="SM00861"/>
    </source>
</evidence>
<evidence type="ECO:0000256" key="17">
    <source>
        <dbReference type="ARBA" id="ARBA00030778"/>
    </source>
</evidence>
<keyword evidence="13" id="KW-0325">Glycoprotein</keyword>
<evidence type="ECO:0000256" key="1">
    <source>
        <dbReference type="ARBA" id="ARBA00000738"/>
    </source>
</evidence>
<dbReference type="InterPro" id="IPR013128">
    <property type="entry name" value="Peptidase_C1A"/>
</dbReference>
<dbReference type="InterPro" id="IPR025660">
    <property type="entry name" value="Pept_his_AS"/>
</dbReference>
<evidence type="ECO:0000256" key="2">
    <source>
        <dbReference type="ARBA" id="ARBA00001923"/>
    </source>
</evidence>
<evidence type="ECO:0000256" key="12">
    <source>
        <dbReference type="ARBA" id="ARBA00023157"/>
    </source>
</evidence>
<dbReference type="Pfam" id="PF08773">
    <property type="entry name" value="CathepsinC_exc"/>
    <property type="match status" value="7"/>
</dbReference>
<dbReference type="PANTHER" id="PTHR12411">
    <property type="entry name" value="CYSTEINE PROTEASE FAMILY C1-RELATED"/>
    <property type="match status" value="1"/>
</dbReference>
<dbReference type="Pfam" id="PF02780">
    <property type="entry name" value="Transketolase_C"/>
    <property type="match status" value="1"/>
</dbReference>
<evidence type="ECO:0000259" key="21">
    <source>
        <dbReference type="SMART" id="SM00645"/>
    </source>
</evidence>
<evidence type="ECO:0000256" key="16">
    <source>
        <dbReference type="ARBA" id="ARBA00029779"/>
    </source>
</evidence>
<dbReference type="Gene3D" id="2.40.128.80">
    <property type="entry name" value="Cathepsin C, exclusion domain"/>
    <property type="match status" value="7"/>
</dbReference>